<reference evidence="2" key="1">
    <citation type="submission" date="2016-11" db="UniProtKB">
        <authorList>
            <consortium name="WormBaseParasite"/>
        </authorList>
    </citation>
    <scope>IDENTIFICATION</scope>
    <source>
        <strain evidence="2">KR3021</strain>
    </source>
</reference>
<dbReference type="Proteomes" id="UP000095286">
    <property type="component" value="Unplaced"/>
</dbReference>
<evidence type="ECO:0000313" key="1">
    <source>
        <dbReference type="Proteomes" id="UP000095286"/>
    </source>
</evidence>
<name>A0AC35U5B0_9BILA</name>
<organism evidence="1 2">
    <name type="scientific">Rhabditophanes sp. KR3021</name>
    <dbReference type="NCBI Taxonomy" id="114890"/>
    <lineage>
        <taxon>Eukaryota</taxon>
        <taxon>Metazoa</taxon>
        <taxon>Ecdysozoa</taxon>
        <taxon>Nematoda</taxon>
        <taxon>Chromadorea</taxon>
        <taxon>Rhabditida</taxon>
        <taxon>Tylenchina</taxon>
        <taxon>Panagrolaimomorpha</taxon>
        <taxon>Strongyloidoidea</taxon>
        <taxon>Alloionematidae</taxon>
        <taxon>Rhabditophanes</taxon>
    </lineage>
</organism>
<proteinExistence type="predicted"/>
<dbReference type="WBParaSite" id="RSKR_0000761100.1">
    <property type="protein sequence ID" value="RSKR_0000761100.1"/>
    <property type="gene ID" value="RSKR_0000761100"/>
</dbReference>
<sequence length="246" mass="28173">MDKLVHIYAAIIPTACVVVTVWYFIKKLLDLKYKVVLTSDVPLFKEDVVISYKFSREEIIKVDKMAAMLSKNSFHKELDDPTFVSVYYDDTELYGQKVSQTAFGVVVSTDSQAIIDGVDLKVLSDNGFERFSLPKMQNAVVLPLIVTPYPVVNFYLRQYFSIPRVIKFLEENNLETEAIVRITNEGGQYLIVPIENIEDYRVLQWDQPEILNDDFVTGDTDISDSGTSEESEEEPSDVEEERNQNK</sequence>
<protein>
    <submittedName>
        <fullName evidence="2">DUF2140 family protein</fullName>
    </submittedName>
</protein>
<evidence type="ECO:0000313" key="2">
    <source>
        <dbReference type="WBParaSite" id="RSKR_0000761100.1"/>
    </source>
</evidence>
<accession>A0AC35U5B0</accession>